<sequence length="88" mass="10144">MVKVICCQSQSGRIWLCCDTHCSVALKPQALQAFDLQLWQKKREWVQSGDAQQKRRTPISVVPQASMRSTQRRVQGLMVSPCLSMYRF</sequence>
<name>A0ABN4ZAS2_PANSE</name>
<evidence type="ECO:0000313" key="2">
    <source>
        <dbReference type="Proteomes" id="UP000192380"/>
    </source>
</evidence>
<evidence type="ECO:0000313" key="1">
    <source>
        <dbReference type="EMBL" id="ARF52419.1"/>
    </source>
</evidence>
<keyword evidence="1" id="KW-0614">Plasmid</keyword>
<accession>A0ABN4ZAS2</accession>
<keyword evidence="2" id="KW-1185">Reference proteome</keyword>
<protein>
    <submittedName>
        <fullName evidence="1">Uncharacterized protein</fullName>
    </submittedName>
</protein>
<gene>
    <name evidence="1" type="ORF">DSJ_24585</name>
</gene>
<reference evidence="1 2" key="1">
    <citation type="submission" date="2016-10" db="EMBL/GenBank/DDBJ databases">
        <title>Complete Genome Assembly of Pantoea stewartii subsp. stewartii DC283, a Corn Pathogen.</title>
        <authorList>
            <person name="Duong D.A."/>
            <person name="Stevens A.M."/>
            <person name="Jensen R.V."/>
        </authorList>
    </citation>
    <scope>NUCLEOTIDE SEQUENCE [LARGE SCALE GENOMIC DNA]</scope>
    <source>
        <strain evidence="1 2">DC283</strain>
        <plasmid evidence="1 2">pDSJ09</plasmid>
    </source>
</reference>
<geneLocation type="plasmid" evidence="1 2">
    <name>pDSJ09</name>
</geneLocation>
<proteinExistence type="predicted"/>
<dbReference type="Proteomes" id="UP000192380">
    <property type="component" value="Plasmid pDSJ09"/>
</dbReference>
<organism evidence="1 2">
    <name type="scientific">Pantoea stewartii subsp. stewartii DC283</name>
    <dbReference type="NCBI Taxonomy" id="660596"/>
    <lineage>
        <taxon>Bacteria</taxon>
        <taxon>Pseudomonadati</taxon>
        <taxon>Pseudomonadota</taxon>
        <taxon>Gammaproteobacteria</taxon>
        <taxon>Enterobacterales</taxon>
        <taxon>Erwiniaceae</taxon>
        <taxon>Pantoea</taxon>
    </lineage>
</organism>
<dbReference type="EMBL" id="CP017590">
    <property type="protein sequence ID" value="ARF52419.1"/>
    <property type="molecule type" value="Genomic_DNA"/>
</dbReference>